<dbReference type="Gene3D" id="2.30.110.10">
    <property type="entry name" value="Electron Transport, Fmn-binding Protein, Chain A"/>
    <property type="match status" value="1"/>
</dbReference>
<evidence type="ECO:0000313" key="1">
    <source>
        <dbReference type="EMBL" id="WIM92876.1"/>
    </source>
</evidence>
<dbReference type="RefSeq" id="WP_284914083.1">
    <property type="nucleotide sequence ID" value="NZ_CP126980.1"/>
</dbReference>
<keyword evidence="2" id="KW-1185">Reference proteome</keyword>
<organism evidence="1 2">
    <name type="scientific">Actinoplanes oblitus</name>
    <dbReference type="NCBI Taxonomy" id="3040509"/>
    <lineage>
        <taxon>Bacteria</taxon>
        <taxon>Bacillati</taxon>
        <taxon>Actinomycetota</taxon>
        <taxon>Actinomycetes</taxon>
        <taxon>Micromonosporales</taxon>
        <taxon>Micromonosporaceae</taxon>
        <taxon>Actinoplanes</taxon>
    </lineage>
</organism>
<accession>A0ABY8W4W5</accession>
<dbReference type="Proteomes" id="UP001240150">
    <property type="component" value="Chromosome"/>
</dbReference>
<dbReference type="InterPro" id="IPR012349">
    <property type="entry name" value="Split_barrel_FMN-bd"/>
</dbReference>
<evidence type="ECO:0000313" key="2">
    <source>
        <dbReference type="Proteomes" id="UP001240150"/>
    </source>
</evidence>
<reference evidence="1 2" key="1">
    <citation type="submission" date="2023-06" db="EMBL/GenBank/DDBJ databases">
        <authorList>
            <person name="Yushchuk O."/>
            <person name="Binda E."/>
            <person name="Ruckert-Reed C."/>
            <person name="Fedorenko V."/>
            <person name="Kalinowski J."/>
            <person name="Marinelli F."/>
        </authorList>
    </citation>
    <scope>NUCLEOTIDE SEQUENCE [LARGE SCALE GENOMIC DNA]</scope>
    <source>
        <strain evidence="1 2">NRRL 3884</strain>
    </source>
</reference>
<sequence>MPTSKDTHHHEAVRQFTKRVLNPVMRTMAGRRHWYAAALHHTGRNSGRAYTTPVVAEPVPGGFLIPMPYGSGVDWQRNLRAAGRATIDLHGRRSTLTGFQVIGPDQALPRVRPARRWVWRRLNVKDFLYADAVSDQHS</sequence>
<protein>
    <submittedName>
        <fullName evidence="1">Nitroreductase/quinone reductase family protein</fullName>
    </submittedName>
</protein>
<proteinExistence type="predicted"/>
<dbReference type="EMBL" id="CP126980">
    <property type="protein sequence ID" value="WIM92876.1"/>
    <property type="molecule type" value="Genomic_DNA"/>
</dbReference>
<gene>
    <name evidence="1" type="ORF">ACTOB_004834</name>
</gene>
<name>A0ABY8W4W5_9ACTN</name>